<sequence length="50" mass="5953">MNVEEHAQHQPEKQMEVLRRVPLTSLFIQLEDNASSHIRQKTNSTRQPWL</sequence>
<reference evidence="1 2" key="1">
    <citation type="submission" date="2019-06" db="EMBL/GenBank/DDBJ databases">
        <title>Whole genome shotgun sequence of Brevibacillus formosus NBRC 15716.</title>
        <authorList>
            <person name="Hosoyama A."/>
            <person name="Uohara A."/>
            <person name="Ohji S."/>
            <person name="Ichikawa N."/>
        </authorList>
    </citation>
    <scope>NUCLEOTIDE SEQUENCE [LARGE SCALE GENOMIC DNA]</scope>
    <source>
        <strain evidence="1 2">NBRC 15716</strain>
    </source>
</reference>
<proteinExistence type="predicted"/>
<protein>
    <submittedName>
        <fullName evidence="1">Uncharacterized protein</fullName>
    </submittedName>
</protein>
<gene>
    <name evidence="1" type="ORF">BFO01nite_14290</name>
</gene>
<dbReference type="GeneID" id="87589193"/>
<keyword evidence="2" id="KW-1185">Reference proteome</keyword>
<comment type="caution">
    <text evidence="1">The sequence shown here is derived from an EMBL/GenBank/DDBJ whole genome shotgun (WGS) entry which is preliminary data.</text>
</comment>
<dbReference type="RefSeq" id="WP_162837760.1">
    <property type="nucleotide sequence ID" value="NZ_BJOL01000008.1"/>
</dbReference>
<evidence type="ECO:0000313" key="2">
    <source>
        <dbReference type="Proteomes" id="UP000319498"/>
    </source>
</evidence>
<name>A0ABQ0T219_9BACL</name>
<organism evidence="1 2">
    <name type="scientific">Brevibacillus formosus</name>
    <dbReference type="NCBI Taxonomy" id="54913"/>
    <lineage>
        <taxon>Bacteria</taxon>
        <taxon>Bacillati</taxon>
        <taxon>Bacillota</taxon>
        <taxon>Bacilli</taxon>
        <taxon>Bacillales</taxon>
        <taxon>Paenibacillaceae</taxon>
        <taxon>Brevibacillus</taxon>
    </lineage>
</organism>
<accession>A0ABQ0T219</accession>
<dbReference type="EMBL" id="BJOL01000008">
    <property type="protein sequence ID" value="GED57297.1"/>
    <property type="molecule type" value="Genomic_DNA"/>
</dbReference>
<dbReference type="Proteomes" id="UP000319498">
    <property type="component" value="Unassembled WGS sequence"/>
</dbReference>
<evidence type="ECO:0000313" key="1">
    <source>
        <dbReference type="EMBL" id="GED57297.1"/>
    </source>
</evidence>